<keyword evidence="2" id="KW-0812">Transmembrane</keyword>
<reference evidence="3 4" key="1">
    <citation type="submission" date="2017-03" db="EMBL/GenBank/DDBJ databases">
        <title>Genome sequence of Clostridium hungatei DSM 14427.</title>
        <authorList>
            <person name="Poehlein A."/>
            <person name="Daniel R."/>
        </authorList>
    </citation>
    <scope>NUCLEOTIDE SEQUENCE [LARGE SCALE GENOMIC DNA]</scope>
    <source>
        <strain evidence="3 4">DSM 14427</strain>
    </source>
</reference>
<comment type="caution">
    <text evidence="3">The sequence shown here is derived from an EMBL/GenBank/DDBJ whole genome shotgun (WGS) entry which is preliminary data.</text>
</comment>
<feature type="transmembrane region" description="Helical" evidence="2">
    <location>
        <begin position="406"/>
        <end position="424"/>
    </location>
</feature>
<keyword evidence="2" id="KW-0472">Membrane</keyword>
<dbReference type="Proteomes" id="UP000191554">
    <property type="component" value="Unassembled WGS sequence"/>
</dbReference>
<evidence type="ECO:0000313" key="4">
    <source>
        <dbReference type="Proteomes" id="UP000191554"/>
    </source>
</evidence>
<name>A0A1V4SLQ4_RUMHU</name>
<gene>
    <name evidence="3" type="ORF">CLHUN_19860</name>
</gene>
<protein>
    <submittedName>
        <fullName evidence="3">Uncharacterized protein</fullName>
    </submittedName>
</protein>
<dbReference type="RefSeq" id="WP_080064418.1">
    <property type="nucleotide sequence ID" value="NZ_MZGX01000011.1"/>
</dbReference>
<dbReference type="OrthoDB" id="2063805at2"/>
<proteinExistence type="predicted"/>
<organism evidence="3 4">
    <name type="scientific">Ruminiclostridium hungatei</name>
    <name type="common">Clostridium hungatei</name>
    <dbReference type="NCBI Taxonomy" id="48256"/>
    <lineage>
        <taxon>Bacteria</taxon>
        <taxon>Bacillati</taxon>
        <taxon>Bacillota</taxon>
        <taxon>Clostridia</taxon>
        <taxon>Eubacteriales</taxon>
        <taxon>Oscillospiraceae</taxon>
        <taxon>Ruminiclostridium</taxon>
    </lineage>
</organism>
<keyword evidence="2" id="KW-1133">Transmembrane helix</keyword>
<evidence type="ECO:0000256" key="2">
    <source>
        <dbReference type="SAM" id="Phobius"/>
    </source>
</evidence>
<keyword evidence="4" id="KW-1185">Reference proteome</keyword>
<sequence>METIRKNIKWIVLMVFIAMLLGVSLKAILQMNYGIMTISINYPGAEQGINPDGTRFNMFEITSDKVLERTLSKLDLPNITVEYLRSRINIYPIVPARINDRIKAARATGKEFTYFPNEYVLSYSQKKKFSPNHTRELLNTLFETYKEVFKETHTDRSILLSENNFDLNYYEYVEVPDIFSSKAKSIIDYLTAKKYENGSFLSTKTNVSFENLIDEYKRLNEIDIAALRAFVYTSRIAKDKQELVNKLQYDIGKLSVEYSKYLKENEVSKLGMQTYDSTIVYSLFIPSIDKNSDLYMNKTKTGLDYLTERALNAGVNAETLKKEIENRNKLIKDYSDTSITPEEQRRLKSICDEMIGKIEAKFEQYAKNSQDTLEDYYNYKNKNYINCKVSDFSIRNLLTTGYIKTALFYGLIAFLGMLVLLVFMEIRKPPQSRRPSRSRAANEKELLQVSDA</sequence>
<dbReference type="EMBL" id="MZGX01000011">
    <property type="protein sequence ID" value="OPX44187.1"/>
    <property type="molecule type" value="Genomic_DNA"/>
</dbReference>
<evidence type="ECO:0000256" key="1">
    <source>
        <dbReference type="SAM" id="MobiDB-lite"/>
    </source>
</evidence>
<accession>A0A1V4SLQ4</accession>
<feature type="region of interest" description="Disordered" evidence="1">
    <location>
        <begin position="431"/>
        <end position="452"/>
    </location>
</feature>
<dbReference type="STRING" id="48256.CLHUN_19860"/>
<dbReference type="AlphaFoldDB" id="A0A1V4SLQ4"/>
<evidence type="ECO:0000313" key="3">
    <source>
        <dbReference type="EMBL" id="OPX44187.1"/>
    </source>
</evidence>